<name>A0ABV6H004_9PAST</name>
<keyword evidence="1" id="KW-0812">Transmembrane</keyword>
<dbReference type="Pfam" id="PF13332">
    <property type="entry name" value="Fil_haemagg_2"/>
    <property type="match status" value="2"/>
</dbReference>
<dbReference type="InterPro" id="IPR025157">
    <property type="entry name" value="Hemagglutinin_rpt"/>
</dbReference>
<dbReference type="SMART" id="SM00912">
    <property type="entry name" value="Haemagg_act"/>
    <property type="match status" value="1"/>
</dbReference>
<dbReference type="Gene3D" id="2.160.20.10">
    <property type="entry name" value="Single-stranded right-handed beta-helix, Pectin lyase-like"/>
    <property type="match status" value="1"/>
</dbReference>
<evidence type="ECO:0000313" key="4">
    <source>
        <dbReference type="Proteomes" id="UP001589767"/>
    </source>
</evidence>
<keyword evidence="1" id="KW-0472">Membrane</keyword>
<evidence type="ECO:0000313" key="3">
    <source>
        <dbReference type="EMBL" id="MFC0308679.1"/>
    </source>
</evidence>
<gene>
    <name evidence="3" type="ORF">ACFFHK_03015</name>
</gene>
<dbReference type="SUPFAM" id="SSF51126">
    <property type="entry name" value="Pectin lyase-like"/>
    <property type="match status" value="1"/>
</dbReference>
<feature type="domain" description="Filamentous haemagglutinin FhaB/tRNA nuclease CdiA-like TPS" evidence="2">
    <location>
        <begin position="98"/>
        <end position="218"/>
    </location>
</feature>
<feature type="transmembrane region" description="Helical" evidence="1">
    <location>
        <begin position="53"/>
        <end position="75"/>
    </location>
</feature>
<dbReference type="EMBL" id="JBHLWB010000002">
    <property type="protein sequence ID" value="MFC0308679.1"/>
    <property type="molecule type" value="Genomic_DNA"/>
</dbReference>
<dbReference type="Pfam" id="PF13018">
    <property type="entry name" value="ESPR"/>
    <property type="match status" value="1"/>
</dbReference>
<proteinExistence type="predicted"/>
<dbReference type="NCBIfam" id="TIGR01901">
    <property type="entry name" value="adhes_NPXG"/>
    <property type="match status" value="1"/>
</dbReference>
<sequence length="2299" mass="251249">MNKHCYRIIFNRLLQRFVVVSEITTKTGKAPQSGNRVFTNLSRMLIHWRLPPLMIGLYSLLGVLAVSSFSASAVADELQIRADSQAPKSQQPIVLQTANGLPQVNIQTPNDKGLSHNKYQQFDVNTRGAILNNSRKNVKTEQGGWVQANPYLVGGEAKVILNEVNASKPSQLKGYIEVAGSKAEVIIANPNGIHCEGCGFINAGRSTMTTGQVQIENGQVKGYRVEQGEITVSGRGLDSHRQDYTEIIAKEVKVNAGIWANQLTVTTGQNQVPAQSTKNASSLQVIRGSEVTASQGYAVDVAELGGMYANQIHLIGTESGLGVRNAGHIGAAAGDVVIDSQGQIINSGYIGAKQNVSLTAPTIKNQQAGQLVATKKLTAQAHSLNNQTGFIHAEQTDITLQHQLNNQATGSTGALIKAKQLHITTPRLLNQQTKAQHNTPTQGLIAETLAIHATHWFNQSGGAYSQQAINATITDTLNNQQGELLSLNSLALRGDNLQLENTQGIIASQGDLTFQLAQWENIGQVKSAANANITIHHHFRLDTPLFIDGMLNLKVNHHFTNQTQLITGQGLTIQAASITNPQQSELSAQKTQLHTDTLLNQGLIDGSKTVIVTNQLTNLGSGRIYGNHLAIQATHLNNLPEQEQAATIAARERLDLGVGTLTNYDHALILSQGDLFIGGELDRHAHATGQATFIDNGSATIEALGNGNMNTQRLWNHDLHLLTGEHHQDQRISEYALNHKSQRYSSLEGWFNRNNNHRKDRNSYFHFNDGRPRIAGPTWVQWHFNRHTITTTLVHRDPAKILIAGNLRLNGENLLNEVSHIQVGKHLRMGGRLFKQNEQHLNLKGNGVRLENKDLIGEIHRHDKGTWYTMVTKRKRRGVGKKVWAKYGGEDIPFSRDLPIEYFKFHLVDNRIGQPIQATNSEIHQQSTAQHAAILPVQLDTLHASLYRINHAPDSHVLIETDPRFTHKKTWLGSDYMFDALRADPQMRLKRLGDGYYEQRLINEQINQLTGQRFLGNYTSDYEQYKALMDAGIRYAKAHNLMPGVTLSAAQMQALTEDMVWLEPQTVTLKDGKQVNVLVPQVYLVKRDIALHPTGAIISAQEITVESAGDIKNSGQLVARQSAHLAAHTLENSGSISAEQLNFTLANRFYQQGGQLKADTLQLNAKTIHLEGRMSEANSNANYARRQLDEQAVLHIKQALILQSQGDIQLNATSISAGSALLKANGNLHIGTVTETERSHYIANSENYWTLKQQQEIGSRIEIKDNAVFSGKQGVTLRAATINTGGDIIVNSEQGDIQLQAGRHQETLDFATKYKDKSLLSRTTTTIKHAHQYDLAESSQLTGNNIALQATHGTIAVEGGAVVSDNAMQLQAQDIAITAAHNIRQEYDYYAKKKSGLMSSGGIGFTIGSRKESTDTNYNLDSTLGSQLGSLQSNVSFIATEHYQQQSSRITAGKGDINIQAKQIDITADKDKSNTHYRHTLVQNGLTLGVNIPVVQAVQQVQQTAKTAKQVGDAKDNRINALAAINTSFDLANTAEVAGNVANSVANQGAQGLTNNIGISITYGKQKNEQTTFTETITANSSKINAAGNAMLLTTADKDTSHITVKGSEVIGQQGTTIATAGNLIIEAQQQTYKERSKNKSSGWNAGVAINYGSNGFAFGITAGGNYGKGYGNGDETTWATTLIGHKQSQTTLISGEDMTIRGGQVIGQGVSVQANNLTITSLQDTATYESKQKQLSAQVTVGYGASFSGSYNQSKINADYASVNQQSGIFAGDEGFKVEVNQHTDLQGGLVTSTELAEQQGKNRFTTGTLTYKDIQNHSNYSAKGFGLSGGISISGGHTPKEIEGVKLQQIGQNQKNGSSNVEFSGIAGVASQGNWGIAKGLTTALLGQVNHHDNEDGVTTSAINTTNIHIRHDNEQKSLTGQTTKETAIKINKANIHQAVTKANIENIKSDLDRDLTIATAFMKNINVIGDDIYYNIEKKEGNILIKEKRMNKCESIACIQYHELDFNNLEVPKTKEEAEVLSRMYAHGIMNTSDMDRLKGAIQYGGKDYLDNDVLVVIKPFTSIRSELTFTIFERLRAGLNMPSIFGASNASREQVKIWNLLEEYNRNNPNDPVSLKHLAHSLGVSSTKNAMNWASYQGTTFTHTTLDANTIGTSYPMTNNTFGGRLSMGLYDQGYSEKASELFRDGSVAYAVAPRDIVATGIGLPFVPGSLSLGIGNTDTTGSNSTGIPLWDLITGHHTKAYYRDEESIRFLNTDRERIVDLKKIKEIETYQKRIWGKIGPRIEKIEFNNKDGKE</sequence>
<comment type="caution">
    <text evidence="3">The sequence shown here is derived from an EMBL/GenBank/DDBJ whole genome shotgun (WGS) entry which is preliminary data.</text>
</comment>
<keyword evidence="4" id="KW-1185">Reference proteome</keyword>
<accession>A0ABV6H004</accession>
<evidence type="ECO:0000259" key="2">
    <source>
        <dbReference type="SMART" id="SM00912"/>
    </source>
</evidence>
<dbReference type="RefSeq" id="WP_382369158.1">
    <property type="nucleotide sequence ID" value="NZ_JBHLWB010000002.1"/>
</dbReference>
<organism evidence="3 4">
    <name type="scientific">Gallibacterium trehalosifermentans</name>
    <dbReference type="NCBI Taxonomy" id="516935"/>
    <lineage>
        <taxon>Bacteria</taxon>
        <taxon>Pseudomonadati</taxon>
        <taxon>Pseudomonadota</taxon>
        <taxon>Gammaproteobacteria</taxon>
        <taxon>Pasteurellales</taxon>
        <taxon>Pasteurellaceae</taxon>
        <taxon>Gallibacterium</taxon>
    </lineage>
</organism>
<dbReference type="InterPro" id="IPR011050">
    <property type="entry name" value="Pectin_lyase_fold/virulence"/>
</dbReference>
<dbReference type="InterPro" id="IPR012334">
    <property type="entry name" value="Pectin_lyas_fold"/>
</dbReference>
<dbReference type="Proteomes" id="UP001589767">
    <property type="component" value="Unassembled WGS sequence"/>
</dbReference>
<keyword evidence="1" id="KW-1133">Transmembrane helix</keyword>
<dbReference type="Pfam" id="PF05860">
    <property type="entry name" value="TPS"/>
    <property type="match status" value="1"/>
</dbReference>
<protein>
    <submittedName>
        <fullName evidence="3">Hemagglutinin repeat-containing protein</fullName>
    </submittedName>
</protein>
<dbReference type="InterPro" id="IPR008638">
    <property type="entry name" value="FhaB/CdiA-like_TPS"/>
</dbReference>
<reference evidence="3 4" key="1">
    <citation type="submission" date="2024-09" db="EMBL/GenBank/DDBJ databases">
        <authorList>
            <person name="Sun Q."/>
            <person name="Mori K."/>
        </authorList>
    </citation>
    <scope>NUCLEOTIDE SEQUENCE [LARGE SCALE GENOMIC DNA]</scope>
    <source>
        <strain evidence="3 4">CCM 7539</strain>
    </source>
</reference>
<evidence type="ECO:0000256" key="1">
    <source>
        <dbReference type="SAM" id="Phobius"/>
    </source>
</evidence>
<dbReference type="InterPro" id="IPR024973">
    <property type="entry name" value="ESPR"/>
</dbReference>